<name>A0ABT7BBG6_9CYAN</name>
<evidence type="ECO:0000313" key="2">
    <source>
        <dbReference type="EMBL" id="MDJ1175954.1"/>
    </source>
</evidence>
<proteinExistence type="predicted"/>
<dbReference type="PANTHER" id="PTHR35596">
    <property type="entry name" value="DUF2263 DOMAIN-CONTAINING PROTEIN"/>
    <property type="match status" value="1"/>
</dbReference>
<dbReference type="Pfam" id="PF10021">
    <property type="entry name" value="PARG_cat_microb"/>
    <property type="match status" value="1"/>
</dbReference>
<sequence>MKMKRRAIAQDTLNILNVGSYHGEQGQLVNIQQDIKTCLARTTYYEPETLVTLENQVLSLAPPFEQTEFIVKNETTLVGAERLARSQQFDRIGVLNFASAKNPGGGFLNGSQAQEESLARSSALYESLTQCREYYDYHRAHRDLLYSHRMIYSPHCPVFRQDDGTLLETPYRVNFITSPAPNAGAIARNNPEQLKDIPQVLGDRTRKVLSLAAHHQCDALVLGAWGCGVFRNDPTVVAQTFADFLLPDRPFWGRFKMVVFSVLSSNKQQPILAEFERQFTDKS</sequence>
<protein>
    <submittedName>
        <fullName evidence="2">TIGR02452 family protein</fullName>
    </submittedName>
</protein>
<accession>A0ABT7BBG6</accession>
<dbReference type="Gene3D" id="3.40.220.10">
    <property type="entry name" value="Leucine Aminopeptidase, subunit E, domain 1"/>
    <property type="match status" value="1"/>
</dbReference>
<dbReference type="EMBL" id="JAQOSO010000092">
    <property type="protein sequence ID" value="MDJ1175954.1"/>
    <property type="molecule type" value="Genomic_DNA"/>
</dbReference>
<dbReference type="PANTHER" id="PTHR35596:SF1">
    <property type="entry name" value="MICROBIAL-TYPE PARG CATALYTIC DOMAIN-CONTAINING PROTEIN"/>
    <property type="match status" value="1"/>
</dbReference>
<keyword evidence="3" id="KW-1185">Reference proteome</keyword>
<evidence type="ECO:0000313" key="3">
    <source>
        <dbReference type="Proteomes" id="UP001235849"/>
    </source>
</evidence>
<dbReference type="NCBIfam" id="TIGR02452">
    <property type="entry name" value="TIGR02452 family protein"/>
    <property type="match status" value="1"/>
</dbReference>
<comment type="caution">
    <text evidence="2">The sequence shown here is derived from an EMBL/GenBank/DDBJ whole genome shotgun (WGS) entry which is preliminary data.</text>
</comment>
<dbReference type="InterPro" id="IPR019261">
    <property type="entry name" value="PARG_cat_microbial"/>
</dbReference>
<evidence type="ECO:0000259" key="1">
    <source>
        <dbReference type="Pfam" id="PF10021"/>
    </source>
</evidence>
<reference evidence="2 3" key="1">
    <citation type="submission" date="2023-01" db="EMBL/GenBank/DDBJ databases">
        <title>Novel diversity within Roseofilum (Cyanobacteria; Desertifilaceae) from marine benthic mats with descriptions of four novel species.</title>
        <authorList>
            <person name="Wang Y."/>
            <person name="Berthold D.E."/>
            <person name="Hu J."/>
            <person name="Lefler F.W."/>
            <person name="Laughinghouse H.D. IV."/>
        </authorList>
    </citation>
    <scope>NUCLEOTIDE SEQUENCE [LARGE SCALE GENOMIC DNA]</scope>
    <source>
        <strain evidence="2 3">BLCC-M114</strain>
    </source>
</reference>
<dbReference type="InterPro" id="IPR043472">
    <property type="entry name" value="Macro_dom-like"/>
</dbReference>
<feature type="domain" description="Microbial-type PARG catalytic" evidence="1">
    <location>
        <begin position="9"/>
        <end position="161"/>
    </location>
</feature>
<dbReference type="Proteomes" id="UP001235849">
    <property type="component" value="Unassembled WGS sequence"/>
</dbReference>
<organism evidence="2 3">
    <name type="scientific">Roseofilum capinflatum BLCC-M114</name>
    <dbReference type="NCBI Taxonomy" id="3022440"/>
    <lineage>
        <taxon>Bacteria</taxon>
        <taxon>Bacillati</taxon>
        <taxon>Cyanobacteriota</taxon>
        <taxon>Cyanophyceae</taxon>
        <taxon>Desertifilales</taxon>
        <taxon>Desertifilaceae</taxon>
        <taxon>Roseofilum</taxon>
        <taxon>Roseofilum capinflatum</taxon>
    </lineage>
</organism>
<gene>
    <name evidence="2" type="ORF">PMG25_17840</name>
</gene>
<dbReference type="PIRSF" id="PIRSF014899">
    <property type="entry name" value="UCP014899"/>
    <property type="match status" value="1"/>
</dbReference>
<dbReference type="SUPFAM" id="SSF52949">
    <property type="entry name" value="Macro domain-like"/>
    <property type="match status" value="1"/>
</dbReference>
<dbReference type="InterPro" id="IPR012664">
    <property type="entry name" value="CHP02452"/>
</dbReference>